<reference evidence="2" key="1">
    <citation type="journal article" date="2015" name="Nature">
        <title>Complex archaea that bridge the gap between prokaryotes and eukaryotes.</title>
        <authorList>
            <person name="Spang A."/>
            <person name="Saw J.H."/>
            <person name="Jorgensen S.L."/>
            <person name="Zaremba-Niedzwiedzka K."/>
            <person name="Martijn J."/>
            <person name="Lind A.E."/>
            <person name="van Eijk R."/>
            <person name="Schleper C."/>
            <person name="Guy L."/>
            <person name="Ettema T.J."/>
        </authorList>
    </citation>
    <scope>NUCLEOTIDE SEQUENCE</scope>
</reference>
<evidence type="ECO:0000313" key="2">
    <source>
        <dbReference type="EMBL" id="KKL12589.1"/>
    </source>
</evidence>
<evidence type="ECO:0000259" key="1">
    <source>
        <dbReference type="Pfam" id="PF09643"/>
    </source>
</evidence>
<protein>
    <recommendedName>
        <fullName evidence="1">YopX protein domain-containing protein</fullName>
    </recommendedName>
</protein>
<accession>A0A0F9ASK9</accession>
<gene>
    <name evidence="2" type="ORF">LCGC14_2534230</name>
</gene>
<name>A0A0F9ASK9_9ZZZZ</name>
<organism evidence="2">
    <name type="scientific">marine sediment metagenome</name>
    <dbReference type="NCBI Taxonomy" id="412755"/>
    <lineage>
        <taxon>unclassified sequences</taxon>
        <taxon>metagenomes</taxon>
        <taxon>ecological metagenomes</taxon>
    </lineage>
</organism>
<dbReference type="InterPro" id="IPR019096">
    <property type="entry name" value="YopX_protein"/>
</dbReference>
<dbReference type="Gene3D" id="2.30.30.290">
    <property type="entry name" value="YopX-like domains"/>
    <property type="match status" value="1"/>
</dbReference>
<sequence>MNREIKFRLRLDDKIVGYVKWYSGERAQDEHQPDGVLYWRAEPCWLYSEDGEYWNPSEIFHNHKDEFTGLKDKNGVEIYKGDIVKRNGRNLEVYWHQFTACWRITGHTSTTKGDMALMCEVIGNILEHSHLLEVK</sequence>
<dbReference type="EMBL" id="LAZR01041196">
    <property type="protein sequence ID" value="KKL12589.1"/>
    <property type="molecule type" value="Genomic_DNA"/>
</dbReference>
<dbReference type="InterPro" id="IPR023385">
    <property type="entry name" value="YopX-like_C"/>
</dbReference>
<proteinExistence type="predicted"/>
<dbReference type="SUPFAM" id="SSF159006">
    <property type="entry name" value="YopX-like"/>
    <property type="match status" value="1"/>
</dbReference>
<comment type="caution">
    <text evidence="2">The sequence shown here is derived from an EMBL/GenBank/DDBJ whole genome shotgun (WGS) entry which is preliminary data.</text>
</comment>
<dbReference type="Pfam" id="PF09643">
    <property type="entry name" value="YopX"/>
    <property type="match status" value="1"/>
</dbReference>
<dbReference type="AlphaFoldDB" id="A0A0F9ASK9"/>
<feature type="domain" description="YopX protein" evidence="1">
    <location>
        <begin position="66"/>
        <end position="133"/>
    </location>
</feature>